<dbReference type="WBParaSite" id="Bm1321b.1">
    <property type="protein sequence ID" value="Bm1321b.1"/>
    <property type="gene ID" value="WBGene00221582"/>
</dbReference>
<organism evidence="1">
    <name type="scientific">Brugia malayi</name>
    <name type="common">Filarial nematode worm</name>
    <dbReference type="NCBI Taxonomy" id="6279"/>
    <lineage>
        <taxon>Eukaryota</taxon>
        <taxon>Metazoa</taxon>
        <taxon>Ecdysozoa</taxon>
        <taxon>Nematoda</taxon>
        <taxon>Chromadorea</taxon>
        <taxon>Rhabditida</taxon>
        <taxon>Spirurina</taxon>
        <taxon>Spiruromorpha</taxon>
        <taxon>Filarioidea</taxon>
        <taxon>Onchocercidae</taxon>
        <taxon>Brugia</taxon>
    </lineage>
</organism>
<accession>A0A4E9FUV3</accession>
<accession>A0A5S6P9U2</accession>
<dbReference type="AlphaFoldDB" id="A0A4E9FUV3"/>
<keyword evidence="2" id="KW-1185">Reference proteome</keyword>
<dbReference type="Proteomes" id="UP000006672">
    <property type="component" value="Unassembled WGS sequence"/>
</dbReference>
<reference evidence="3" key="3">
    <citation type="submission" date="2019-12" db="UniProtKB">
        <authorList>
            <consortium name="WormBaseParasite"/>
        </authorList>
    </citation>
    <scope>IDENTIFICATION</scope>
</reference>
<evidence type="ECO:0000313" key="3">
    <source>
        <dbReference type="WBParaSite" id="Bm1321b.1"/>
    </source>
</evidence>
<sequence>MISFFRKIYLNERIQRLEELSFREENSRQSPLISSYIKDGTARSESIDTNILK</sequence>
<dbReference type="EMBL" id="CAAKNF010000001">
    <property type="protein sequence ID" value="VIO99664.1"/>
    <property type="molecule type" value="Genomic_DNA"/>
</dbReference>
<evidence type="ECO:0000313" key="2">
    <source>
        <dbReference type="Proteomes" id="UP000006672"/>
    </source>
</evidence>
<reference evidence="2" key="1">
    <citation type="journal article" date="2007" name="Science">
        <title>Draft genome of the filarial nematode parasite Brugia malayi.</title>
        <authorList>
            <person name="Ghedin E."/>
            <person name="Wang S."/>
            <person name="Spiro D."/>
            <person name="Caler E."/>
            <person name="Zhao Q."/>
            <person name="Crabtree J."/>
            <person name="Allen J.E."/>
            <person name="Delcher A.L."/>
            <person name="Guiliano D.B."/>
            <person name="Miranda-Saavedra D."/>
            <person name="Angiuoli S.V."/>
            <person name="Creasy T."/>
            <person name="Amedeo P."/>
            <person name="Haas B."/>
            <person name="El-Sayed N.M."/>
            <person name="Wortman J.R."/>
            <person name="Feldblyum T."/>
            <person name="Tallon L."/>
            <person name="Schatz M."/>
            <person name="Shumway M."/>
            <person name="Koo H."/>
            <person name="Salzberg S.L."/>
            <person name="Schobel S."/>
            <person name="Pertea M."/>
            <person name="Pop M."/>
            <person name="White O."/>
            <person name="Barton G.J."/>
            <person name="Carlow C.K."/>
            <person name="Crawford M.J."/>
            <person name="Daub J."/>
            <person name="Dimmic M.W."/>
            <person name="Estes C.F."/>
            <person name="Foster J.M."/>
            <person name="Ganatra M."/>
            <person name="Gregory W.F."/>
            <person name="Johnson N.M."/>
            <person name="Jin J."/>
            <person name="Komuniecki R."/>
            <person name="Korf I."/>
            <person name="Kumar S."/>
            <person name="Laney S."/>
            <person name="Li B.W."/>
            <person name="Li W."/>
            <person name="Lindblom T.H."/>
            <person name="Lustigman S."/>
            <person name="Ma D."/>
            <person name="Maina C.V."/>
            <person name="Martin D.M."/>
            <person name="McCarter J.P."/>
            <person name="McReynolds L."/>
            <person name="Mitreva M."/>
            <person name="Nutman T.B."/>
            <person name="Parkinson J."/>
            <person name="Peregrin-Alvarez J.M."/>
            <person name="Poole C."/>
            <person name="Ren Q."/>
            <person name="Saunders L."/>
            <person name="Sluder A.E."/>
            <person name="Smith K."/>
            <person name="Stanke M."/>
            <person name="Unnasch T.R."/>
            <person name="Ware J."/>
            <person name="Wei A.D."/>
            <person name="Weil G."/>
            <person name="Williams D.J."/>
            <person name="Zhang Y."/>
            <person name="Williams S.A."/>
            <person name="Fraser-Liggett C."/>
            <person name="Slatko B."/>
            <person name="Blaxter M.L."/>
            <person name="Scott A.L."/>
        </authorList>
    </citation>
    <scope>NUCLEOTIDE SEQUENCE</scope>
    <source>
        <strain evidence="2">FR3</strain>
    </source>
</reference>
<gene>
    <name evidence="1 3" type="primary">Bm1321</name>
    <name evidence="1" type="ORF">BM_BM1321</name>
</gene>
<dbReference type="CTD" id="66057794"/>
<dbReference type="RefSeq" id="XP_042938575.1">
    <property type="nucleotide sequence ID" value="XM_043082641.1"/>
</dbReference>
<evidence type="ECO:0000313" key="1">
    <source>
        <dbReference type="EMBL" id="VIO99664.1"/>
    </source>
</evidence>
<reference evidence="1" key="2">
    <citation type="submission" date="2019-04" db="EMBL/GenBank/DDBJ databases">
        <authorList>
            <person name="Howe K."/>
            <person name="Paulini M."/>
            <person name="Williams G."/>
        </authorList>
    </citation>
    <scope>NUCLEOTIDE SEQUENCE [LARGE SCALE GENOMIC DNA]</scope>
    <source>
        <strain evidence="1">FR3</strain>
    </source>
</reference>
<name>A0A4E9FUV3_BRUMA</name>
<proteinExistence type="predicted"/>
<dbReference type="GeneID" id="66057794"/>
<protein>
    <submittedName>
        <fullName evidence="3">Bm1321</fullName>
    </submittedName>
</protein>